<dbReference type="Pfam" id="PF09497">
    <property type="entry name" value="Med12"/>
    <property type="match status" value="1"/>
</dbReference>
<dbReference type="Ensembl" id="ENSCJPT00005032393.1">
    <property type="protein sequence ID" value="ENSCJPP00005023666.1"/>
    <property type="gene ID" value="ENSCJPG00005018213.1"/>
</dbReference>
<sequence>MAAFGLLSYEQRPLKRPRLGPPDVYPQDPRQKEDELTAVNVKQGFSNQPAFSGDEHGTARNIVINASKIGAYFSSILAEKLKLNTFQDTGKKKPQVNAKDNYWLVTARSQSAIHNWFTDLAGSKPLTVLAKKVPILSKKEDVFAYLAKYSVPLLRAAWLIKMTCAYYAAISEAKIKKRQATDPNIEWTQIITRYLREQLAKVAEFYHVTSSQGSSSVGMPQEMEQALKQWEYNEKLSFYMFQEGMLERHEYLTWILDVLEKIRPTDDDILKLVLPLMLQVRAKISEVEQQIKQRGRAVEVRWSFDKCQESTAGVTISRVLHTLEVLDRHCFDRSDSSNSMETLYHKIFWANQNRDNQEAAPSDEAVVMLLCEWAVSCKRSGKHRAMVVAKLLEKRQAEIEAERCGESEVLDEKESLSSASLTSSSLPVFQNVLLRFLDTQAPSLSDPSSDREKTEFVNLVLLFSEFTRHDVFSHDAYMCTLISRGDLSITATSRPRSPNGETVDEHYSKDHDVKMEIFSPMPGESCENMNSSLDRRISVASEKSVKREGLREVIFPSNYDLLRHLQYATHFPIPLDESSSHECNQRMILLYGVGKERDEARHQLKKITKDILKILNKKSTTEMGVGDEGQKARKNKQEAFPTLETVLTKLQQLSYFDQHQVTSQISTNVLEQITSFASGTSYHLPLAHHIQLIFDLMEPALNINGLIDFAIQLLNELSVVEAELLLKSSSLAGSYTTGLCVCIVAVLRRYHACLILNAEQTAQVFEGLCGVVKHVVNPSECSSPERCILAYLYDLYVSCSHLRSKFGDLFSSACSKVKQTIYSNVQPSNSNLLWDPEFMLDFIENPSAHSINYSMLGKILSDNAANRYSFVCNALMNVCMGHQDAGRINDIANLCAELTACCTVLSSEWLGVVKALCCSSNHVWGFNDLLCSVDVSDLSFHDSLATFIAILIARQCFSLEDVVQHVALPSLLAAACGDPDAEPGARMTCRLLLHLFRTPQVCLFPQGAGKLFPGIRSSCDRHLLAAAHNSIEVGAVFAVLKAILMLGDAEIGSSSVTPVKNEELPVRGLLDEVPEDEMWASSHALKSRGKSVSIETASLSEYARYVLRTICQQEWVGEHCLKEPERLCTDKDLILDPVLSNKQAQKLLQLICYPHGVKECSEGDNPQRQHIKRILQNLDQWTLRQSWLELQLMIKQCMKEPGSGSVAEMNSLLDNIAKATIEVFQQSADLNNNSSNSGIGLFNPNSVGNADTSNTRQNGKKTFLSSSEWRGVWLVAPLIAKLPTSVQGRVLKAAGEELEKGQHLGSSSKKERDRQKQKSMSLLSQQPFLSLVLTCLKGQDEQREGLLTSLQNQVNQILSNWREERYQGDVKARQMMHEALQLRLNLVGGMFDTVQRSTQWTTDWALLLLQIITSGTVDMQTNNELFTTVLDMLGVLINGTLASDLSNASQGGPEENKRAYMNLVKKLKKELGDKRSDSIDKVRQLLPLPKQTCDIITCEPMGSLIDTKGNKIAGFDSIDKKQGLQVSTKQKVSPWDLFEGHKNPAPLSWAWFGTVRVDRKVIKYEEQQHLLLYHAHPKPKPRSYYLEPLPLPPEEEEEEPTTPVSQEPERKPGELSDQGKHTTDDEKKTKGRKRKSKSSSKADEYPQNNLYRVPPNYSPIPSQMMQHPQSALWGYTIMGHPQQPGFFMQNQPLPPGGSRLDPTSSFMPANTKQALSNMLQRRSGTVLQPPALHAVTPQQQLLQMKLLQQEQQQQQRLLRHQAQARSLQQVCPKPQG</sequence>
<reference evidence="10" key="1">
    <citation type="submission" date="2015-11" db="EMBL/GenBank/DDBJ databases">
        <authorList>
            <consortium name="International Coturnix japonica Genome Analysis Consortium"/>
            <person name="Warren W."/>
            <person name="Burt D.W."/>
            <person name="Antin P.B."/>
            <person name="Lanford R."/>
            <person name="Gros J."/>
            <person name="Wilson R.K."/>
        </authorList>
    </citation>
    <scope>NUCLEOTIDE SEQUENCE [LARGE SCALE GENOMIC DNA]</scope>
</reference>
<dbReference type="PANTHER" id="PTHR46007">
    <property type="entry name" value="MEDIATOR OF RNA POLYMERASE II TRANSCRIPTION SUBUNIT 12"/>
    <property type="match status" value="1"/>
</dbReference>
<evidence type="ECO:0000256" key="2">
    <source>
        <dbReference type="ARBA" id="ARBA00010289"/>
    </source>
</evidence>
<dbReference type="Proteomes" id="UP000694412">
    <property type="component" value="Chromosome 9"/>
</dbReference>
<feature type="region of interest" description="Disordered" evidence="8">
    <location>
        <begin position="1582"/>
        <end position="1658"/>
    </location>
</feature>
<organism evidence="10 11">
    <name type="scientific">Coturnix japonica</name>
    <name type="common">Japanese quail</name>
    <name type="synonym">Coturnix coturnix japonica</name>
    <dbReference type="NCBI Taxonomy" id="93934"/>
    <lineage>
        <taxon>Eukaryota</taxon>
        <taxon>Metazoa</taxon>
        <taxon>Chordata</taxon>
        <taxon>Craniata</taxon>
        <taxon>Vertebrata</taxon>
        <taxon>Euteleostomi</taxon>
        <taxon>Archelosauria</taxon>
        <taxon>Archosauria</taxon>
        <taxon>Dinosauria</taxon>
        <taxon>Saurischia</taxon>
        <taxon>Theropoda</taxon>
        <taxon>Coelurosauria</taxon>
        <taxon>Aves</taxon>
        <taxon>Neognathae</taxon>
        <taxon>Galloanserae</taxon>
        <taxon>Galliformes</taxon>
        <taxon>Phasianidae</taxon>
        <taxon>Perdicinae</taxon>
        <taxon>Coturnix</taxon>
    </lineage>
</organism>
<dbReference type="InterPro" id="IPR051647">
    <property type="entry name" value="Mediator_comp_sub12"/>
</dbReference>
<evidence type="ECO:0000256" key="8">
    <source>
        <dbReference type="SAM" id="MobiDB-lite"/>
    </source>
</evidence>
<dbReference type="GO" id="GO:0008013">
    <property type="term" value="F:beta-catenin binding"/>
    <property type="evidence" value="ECO:0007669"/>
    <property type="project" value="InterPro"/>
</dbReference>
<dbReference type="InterPro" id="IPR019035">
    <property type="entry name" value="Mediator_Med12"/>
</dbReference>
<keyword evidence="3" id="KW-0678">Repressor</keyword>
<feature type="domain" description="Mediator complex subunit Med12" evidence="9">
    <location>
        <begin position="101"/>
        <end position="161"/>
    </location>
</feature>
<feature type="compositionally biased region" description="Basic and acidic residues" evidence="8">
    <location>
        <begin position="1297"/>
        <end position="1316"/>
    </location>
</feature>
<evidence type="ECO:0000256" key="3">
    <source>
        <dbReference type="ARBA" id="ARBA00022491"/>
    </source>
</evidence>
<dbReference type="SMART" id="SM01281">
    <property type="entry name" value="Med12"/>
    <property type="match status" value="1"/>
</dbReference>
<dbReference type="Pfam" id="PF12144">
    <property type="entry name" value="Med12-PQL"/>
    <property type="match status" value="1"/>
</dbReference>
<evidence type="ECO:0000313" key="11">
    <source>
        <dbReference type="Proteomes" id="UP000694412"/>
    </source>
</evidence>
<keyword evidence="4" id="KW-0805">Transcription regulation</keyword>
<name>A0A8C2YFY0_COTJA</name>
<dbReference type="InterPro" id="IPR021990">
    <property type="entry name" value="Mediator_Med12_LCEWAV"/>
</dbReference>
<dbReference type="PANTHER" id="PTHR46007:SF3">
    <property type="entry name" value="MEDIATOR OF RNA POLYMERASE II TRANSCRIPTION SUBUNIT 12-LIKE PROTEIN"/>
    <property type="match status" value="1"/>
</dbReference>
<comment type="subcellular location">
    <subcellularLocation>
        <location evidence="1">Nucleus</location>
    </subcellularLocation>
</comment>
<proteinExistence type="inferred from homology"/>
<accession>A0A8C2YFY0</accession>
<gene>
    <name evidence="10" type="primary">MED12L</name>
</gene>
<reference evidence="10" key="2">
    <citation type="submission" date="2025-08" db="UniProtKB">
        <authorList>
            <consortium name="Ensembl"/>
        </authorList>
    </citation>
    <scope>IDENTIFICATION</scope>
</reference>
<evidence type="ECO:0000256" key="7">
    <source>
        <dbReference type="ARBA" id="ARBA00023242"/>
    </source>
</evidence>
<keyword evidence="7" id="KW-0539">Nucleus</keyword>
<dbReference type="InterPro" id="IPR021989">
    <property type="entry name" value="Mediator_Med12_catenin-bd"/>
</dbReference>
<keyword evidence="6" id="KW-0804">Transcription</keyword>
<evidence type="ECO:0000256" key="5">
    <source>
        <dbReference type="ARBA" id="ARBA00023159"/>
    </source>
</evidence>
<feature type="compositionally biased region" description="Basic residues" evidence="8">
    <location>
        <begin position="1629"/>
        <end position="1638"/>
    </location>
</feature>
<protein>
    <submittedName>
        <fullName evidence="10">Mediator complex subunit 12L</fullName>
    </submittedName>
</protein>
<feature type="compositionally biased region" description="Basic and acidic residues" evidence="8">
    <location>
        <begin position="1607"/>
        <end position="1628"/>
    </location>
</feature>
<feature type="region of interest" description="Disordered" evidence="8">
    <location>
        <begin position="1"/>
        <end position="31"/>
    </location>
</feature>
<dbReference type="GO" id="GO:0003713">
    <property type="term" value="F:transcription coactivator activity"/>
    <property type="evidence" value="ECO:0007669"/>
    <property type="project" value="TreeGrafter"/>
</dbReference>
<evidence type="ECO:0000256" key="6">
    <source>
        <dbReference type="ARBA" id="ARBA00023163"/>
    </source>
</evidence>
<dbReference type="Pfam" id="PF12145">
    <property type="entry name" value="Med12-LCEWAV"/>
    <property type="match status" value="1"/>
</dbReference>
<comment type="similarity">
    <text evidence="2">Belongs to the Mediator complex subunit 12 family.</text>
</comment>
<evidence type="ECO:0000256" key="1">
    <source>
        <dbReference type="ARBA" id="ARBA00004123"/>
    </source>
</evidence>
<dbReference type="GO" id="GO:0045944">
    <property type="term" value="P:positive regulation of transcription by RNA polymerase II"/>
    <property type="evidence" value="ECO:0007669"/>
    <property type="project" value="TreeGrafter"/>
</dbReference>
<keyword evidence="5" id="KW-0010">Activator</keyword>
<dbReference type="GO" id="GO:0016592">
    <property type="term" value="C:mediator complex"/>
    <property type="evidence" value="ECO:0007669"/>
    <property type="project" value="InterPro"/>
</dbReference>
<evidence type="ECO:0000259" key="9">
    <source>
        <dbReference type="SMART" id="SM01281"/>
    </source>
</evidence>
<evidence type="ECO:0000256" key="4">
    <source>
        <dbReference type="ARBA" id="ARBA00023015"/>
    </source>
</evidence>
<dbReference type="GeneTree" id="ENSGT00440000037505"/>
<feature type="region of interest" description="Disordered" evidence="8">
    <location>
        <begin position="1297"/>
        <end position="1321"/>
    </location>
</feature>
<reference evidence="10" key="3">
    <citation type="submission" date="2025-09" db="UniProtKB">
        <authorList>
            <consortium name="Ensembl"/>
        </authorList>
    </citation>
    <scope>IDENTIFICATION</scope>
</reference>
<keyword evidence="11" id="KW-1185">Reference proteome</keyword>
<evidence type="ECO:0000313" key="10">
    <source>
        <dbReference type="Ensembl" id="ENSCJPP00005023666.1"/>
    </source>
</evidence>